<sequence length="244" mass="27151">YWVRFPRGKSTFDAAVENTLTLIAAAKNAGVRRIVHVSIANPSLHSPLGYYQGKAQLERAVAESGLAYTILRPAVIFGGEDILINNIAWFVRRFPVFAIPGDGCYRIRPIFVEDLARLLADALEEEGNAVRDAVGPETYTFEELVSRIATQLERRIRLVHVPMAAAYLATRVAGWFVGDVVLTWEEYKGLMAALLAPEGRSTGETCLSQWLAANREEVGRRYASELARHYRTPRGSLKNYTGLP</sequence>
<dbReference type="Pfam" id="PF13460">
    <property type="entry name" value="NAD_binding_10"/>
    <property type="match status" value="1"/>
</dbReference>
<reference evidence="2" key="1">
    <citation type="submission" date="2020-06" db="EMBL/GenBank/DDBJ databases">
        <title>Legume-microbial interactions unlock mineral nutrients during tropical forest succession.</title>
        <authorList>
            <person name="Epihov D.Z."/>
        </authorList>
    </citation>
    <scope>NUCLEOTIDE SEQUENCE [LARGE SCALE GENOMIC DNA]</scope>
    <source>
        <strain evidence="2">Pan2503</strain>
    </source>
</reference>
<evidence type="ECO:0000313" key="3">
    <source>
        <dbReference type="Proteomes" id="UP000567293"/>
    </source>
</evidence>
<proteinExistence type="predicted"/>
<dbReference type="SUPFAM" id="SSF51735">
    <property type="entry name" value="NAD(P)-binding Rossmann-fold domains"/>
    <property type="match status" value="1"/>
</dbReference>
<comment type="caution">
    <text evidence="2">The sequence shown here is derived from an EMBL/GenBank/DDBJ whole genome shotgun (WGS) entry which is preliminary data.</text>
</comment>
<dbReference type="Gene3D" id="3.40.50.720">
    <property type="entry name" value="NAD(P)-binding Rossmann-like Domain"/>
    <property type="match status" value="1"/>
</dbReference>
<dbReference type="PANTHER" id="PTHR12126">
    <property type="entry name" value="NADH-UBIQUINONE OXIDOREDUCTASE 39 KDA SUBUNIT-RELATED"/>
    <property type="match status" value="1"/>
</dbReference>
<dbReference type="InterPro" id="IPR016040">
    <property type="entry name" value="NAD(P)-bd_dom"/>
</dbReference>
<dbReference type="InterPro" id="IPR036291">
    <property type="entry name" value="NAD(P)-bd_dom_sf"/>
</dbReference>
<gene>
    <name evidence="2" type="ORF">HRJ53_06445</name>
</gene>
<evidence type="ECO:0000313" key="2">
    <source>
        <dbReference type="EMBL" id="MBA0084614.1"/>
    </source>
</evidence>
<dbReference type="EMBL" id="JACDQQ010000637">
    <property type="protein sequence ID" value="MBA0084614.1"/>
    <property type="molecule type" value="Genomic_DNA"/>
</dbReference>
<dbReference type="AlphaFoldDB" id="A0A7V8SW70"/>
<organism evidence="2 3">
    <name type="scientific">Candidatus Acidiferrum panamense</name>
    <dbReference type="NCBI Taxonomy" id="2741543"/>
    <lineage>
        <taxon>Bacteria</taxon>
        <taxon>Pseudomonadati</taxon>
        <taxon>Acidobacteriota</taxon>
        <taxon>Terriglobia</taxon>
        <taxon>Candidatus Acidiferrales</taxon>
        <taxon>Candidatus Acidiferrum</taxon>
    </lineage>
</organism>
<accession>A0A7V8SW70</accession>
<dbReference type="InterPro" id="IPR051207">
    <property type="entry name" value="ComplexI_NDUFA9_subunit"/>
</dbReference>
<dbReference type="GO" id="GO:0044877">
    <property type="term" value="F:protein-containing complex binding"/>
    <property type="evidence" value="ECO:0007669"/>
    <property type="project" value="TreeGrafter"/>
</dbReference>
<name>A0A7V8SW70_9BACT</name>
<feature type="non-terminal residue" evidence="2">
    <location>
        <position position="1"/>
    </location>
</feature>
<keyword evidence="3" id="KW-1185">Reference proteome</keyword>
<dbReference type="Proteomes" id="UP000567293">
    <property type="component" value="Unassembled WGS sequence"/>
</dbReference>
<feature type="domain" description="NAD(P)-binding" evidence="1">
    <location>
        <begin position="18"/>
        <end position="76"/>
    </location>
</feature>
<dbReference type="PANTHER" id="PTHR12126:SF11">
    <property type="entry name" value="NADH DEHYDROGENASE [UBIQUINONE] 1 ALPHA SUBCOMPLEX SUBUNIT 9, MITOCHONDRIAL"/>
    <property type="match status" value="1"/>
</dbReference>
<protein>
    <submittedName>
        <fullName evidence="2">NAD(P)H-binding protein</fullName>
    </submittedName>
</protein>
<evidence type="ECO:0000259" key="1">
    <source>
        <dbReference type="Pfam" id="PF13460"/>
    </source>
</evidence>